<organism evidence="1 2">
    <name type="scientific">Pleurodeles waltl</name>
    <name type="common">Iberian ribbed newt</name>
    <dbReference type="NCBI Taxonomy" id="8319"/>
    <lineage>
        <taxon>Eukaryota</taxon>
        <taxon>Metazoa</taxon>
        <taxon>Chordata</taxon>
        <taxon>Craniata</taxon>
        <taxon>Vertebrata</taxon>
        <taxon>Euteleostomi</taxon>
        <taxon>Amphibia</taxon>
        <taxon>Batrachia</taxon>
        <taxon>Caudata</taxon>
        <taxon>Salamandroidea</taxon>
        <taxon>Salamandridae</taxon>
        <taxon>Pleurodelinae</taxon>
        <taxon>Pleurodeles</taxon>
    </lineage>
</organism>
<keyword evidence="2" id="KW-1185">Reference proteome</keyword>
<comment type="caution">
    <text evidence="1">The sequence shown here is derived from an EMBL/GenBank/DDBJ whole genome shotgun (WGS) entry which is preliminary data.</text>
</comment>
<dbReference type="Proteomes" id="UP001066276">
    <property type="component" value="Chromosome 6"/>
</dbReference>
<gene>
    <name evidence="1" type="ORF">NDU88_006395</name>
</gene>
<dbReference type="EMBL" id="JANPWB010000010">
    <property type="protein sequence ID" value="KAJ1140034.1"/>
    <property type="molecule type" value="Genomic_DNA"/>
</dbReference>
<proteinExistence type="predicted"/>
<accession>A0AAV7QJX9</accession>
<reference evidence="1" key="1">
    <citation type="journal article" date="2022" name="bioRxiv">
        <title>Sequencing and chromosome-scale assembly of the giantPleurodeles waltlgenome.</title>
        <authorList>
            <person name="Brown T."/>
            <person name="Elewa A."/>
            <person name="Iarovenko S."/>
            <person name="Subramanian E."/>
            <person name="Araus A.J."/>
            <person name="Petzold A."/>
            <person name="Susuki M."/>
            <person name="Suzuki K.-i.T."/>
            <person name="Hayashi T."/>
            <person name="Toyoda A."/>
            <person name="Oliveira C."/>
            <person name="Osipova E."/>
            <person name="Leigh N.D."/>
            <person name="Simon A."/>
            <person name="Yun M.H."/>
        </authorList>
    </citation>
    <scope>NUCLEOTIDE SEQUENCE</scope>
    <source>
        <strain evidence="1">20211129_DDA</strain>
        <tissue evidence="1">Liver</tissue>
    </source>
</reference>
<dbReference type="AlphaFoldDB" id="A0AAV7QJX9"/>
<protein>
    <submittedName>
        <fullName evidence="1">Uncharacterized protein</fullName>
    </submittedName>
</protein>
<sequence length="93" mass="10021">MLTVVQLSALVEGDTRVSPAASEGCPLGMMLVTVVEAAAVQVVVQMAVQVPFLEEDGPDVSLVAAVEPVDTEEEEAEEEDIDNRNNIIMKYFQ</sequence>
<evidence type="ECO:0000313" key="1">
    <source>
        <dbReference type="EMBL" id="KAJ1140034.1"/>
    </source>
</evidence>
<name>A0AAV7QJX9_PLEWA</name>
<evidence type="ECO:0000313" key="2">
    <source>
        <dbReference type="Proteomes" id="UP001066276"/>
    </source>
</evidence>